<feature type="non-terminal residue" evidence="2">
    <location>
        <position position="1"/>
    </location>
</feature>
<dbReference type="GeneID" id="72000919"/>
<reference evidence="2 3" key="1">
    <citation type="journal article" date="2021" name="Environ. Microbiol.">
        <title>Gene family expansions and transcriptome signatures uncover fungal adaptations to wood decay.</title>
        <authorList>
            <person name="Hage H."/>
            <person name="Miyauchi S."/>
            <person name="Viragh M."/>
            <person name="Drula E."/>
            <person name="Min B."/>
            <person name="Chaduli D."/>
            <person name="Navarro D."/>
            <person name="Favel A."/>
            <person name="Norest M."/>
            <person name="Lesage-Meessen L."/>
            <person name="Balint B."/>
            <person name="Merenyi Z."/>
            <person name="de Eugenio L."/>
            <person name="Morin E."/>
            <person name="Martinez A.T."/>
            <person name="Baldrian P."/>
            <person name="Stursova M."/>
            <person name="Martinez M.J."/>
            <person name="Novotny C."/>
            <person name="Magnuson J.K."/>
            <person name="Spatafora J.W."/>
            <person name="Maurice S."/>
            <person name="Pangilinan J."/>
            <person name="Andreopoulos W."/>
            <person name="LaButti K."/>
            <person name="Hundley H."/>
            <person name="Na H."/>
            <person name="Kuo A."/>
            <person name="Barry K."/>
            <person name="Lipzen A."/>
            <person name="Henrissat B."/>
            <person name="Riley R."/>
            <person name="Ahrendt S."/>
            <person name="Nagy L.G."/>
            <person name="Grigoriev I.V."/>
            <person name="Martin F."/>
            <person name="Rosso M.N."/>
        </authorList>
    </citation>
    <scope>NUCLEOTIDE SEQUENCE [LARGE SCALE GENOMIC DNA]</scope>
    <source>
        <strain evidence="2 3">CIRM-BRFM 1785</strain>
    </source>
</reference>
<evidence type="ECO:0000256" key="1">
    <source>
        <dbReference type="SAM" id="Phobius"/>
    </source>
</evidence>
<keyword evidence="1" id="KW-0472">Membrane</keyword>
<accession>A0ABQ8KRV6</accession>
<dbReference type="Proteomes" id="UP000814176">
    <property type="component" value="Unassembled WGS sequence"/>
</dbReference>
<dbReference type="RefSeq" id="XP_047782485.1">
    <property type="nucleotide sequence ID" value="XM_047920187.1"/>
</dbReference>
<dbReference type="EMBL" id="JADCUA010000004">
    <property type="protein sequence ID" value="KAH9841019.1"/>
    <property type="molecule type" value="Genomic_DNA"/>
</dbReference>
<sequence length="293" mass="32826">GCFSVLFFICVDILVRRRKRRAALNKPMLGTAIAMYLLSTAHMIVDLVRVIQAFIDAPEGALDYYGEIWTWLSIFKQALYGTNNIIADSVVIYRCYVVWGFSIKIIIIPVIMLIATSVCAYTAVYNFSQVTPGGTVFAQNIVPWGTALFSLSLATNVTVTTLIAVRIWWLARQTSTALSDRHLIKYRRAIAIIIESGSIYSACIMTLLILYCRDTNAQYIVYDSLSQIMGIVPTLIIVRVGLGITTEDVGTFVASTFRAAPLESHPRPVRFHMEITQTTDIEDDGYELRKEVK</sequence>
<comment type="caution">
    <text evidence="2">The sequence shown here is derived from an EMBL/GenBank/DDBJ whole genome shotgun (WGS) entry which is preliminary data.</text>
</comment>
<keyword evidence="3" id="KW-1185">Reference proteome</keyword>
<feature type="transmembrane region" description="Helical" evidence="1">
    <location>
        <begin position="147"/>
        <end position="169"/>
    </location>
</feature>
<feature type="transmembrane region" description="Helical" evidence="1">
    <location>
        <begin position="105"/>
        <end position="127"/>
    </location>
</feature>
<feature type="transmembrane region" description="Helical" evidence="1">
    <location>
        <begin position="27"/>
        <end position="48"/>
    </location>
</feature>
<gene>
    <name evidence="2" type="ORF">C8Q71DRAFT_701398</name>
</gene>
<keyword evidence="1" id="KW-1133">Transmembrane helix</keyword>
<evidence type="ECO:0000313" key="3">
    <source>
        <dbReference type="Proteomes" id="UP000814176"/>
    </source>
</evidence>
<keyword evidence="1" id="KW-0812">Transmembrane</keyword>
<organism evidence="2 3">
    <name type="scientific">Rhodofomes roseus</name>
    <dbReference type="NCBI Taxonomy" id="34475"/>
    <lineage>
        <taxon>Eukaryota</taxon>
        <taxon>Fungi</taxon>
        <taxon>Dikarya</taxon>
        <taxon>Basidiomycota</taxon>
        <taxon>Agaricomycotina</taxon>
        <taxon>Agaricomycetes</taxon>
        <taxon>Polyporales</taxon>
        <taxon>Rhodofomes</taxon>
    </lineage>
</organism>
<evidence type="ECO:0000313" key="2">
    <source>
        <dbReference type="EMBL" id="KAH9841019.1"/>
    </source>
</evidence>
<name>A0ABQ8KRV6_9APHY</name>
<proteinExistence type="predicted"/>
<feature type="transmembrane region" description="Helical" evidence="1">
    <location>
        <begin position="189"/>
        <end position="211"/>
    </location>
</feature>
<protein>
    <submittedName>
        <fullName evidence="2">Uncharacterized protein</fullName>
    </submittedName>
</protein>